<dbReference type="SUPFAM" id="SSF46689">
    <property type="entry name" value="Homeodomain-like"/>
    <property type="match status" value="1"/>
</dbReference>
<dbReference type="InterPro" id="IPR004875">
    <property type="entry name" value="DDE_SF_endonuclease_dom"/>
</dbReference>
<dbReference type="EMBL" id="JAEPRB010000425">
    <property type="protein sequence ID" value="KAG2216300.1"/>
    <property type="molecule type" value="Genomic_DNA"/>
</dbReference>
<dbReference type="PROSITE" id="PS51253">
    <property type="entry name" value="HTH_CENPB"/>
    <property type="match status" value="1"/>
</dbReference>
<feature type="domain" description="HTH CENPB-type" evidence="2">
    <location>
        <begin position="69"/>
        <end position="143"/>
    </location>
</feature>
<gene>
    <name evidence="3" type="ORF">INT45_012478</name>
</gene>
<sequence length="720" mass="83295">MAPTRTNVSLTGPQHLEIFKHKQANKELTHAALAKWAKDRFNLEKLPNLSTISKTLKSIKANGIDSIPQGYRHREAAHPKLEEALALWIQMAEQNSIQINWLLIKDQAIKFAKKLNIPEENQIGFEKGWQHRFQQCFGFRMYHIYGEAGSADIEASQISLSALQEKIKQYPLNNIYNMDETALYYRCPPSTTISSRPINGFKLNKRRLTIAFTINANSTNFREPLIIGNAEKPAAFKKKSDNFSGHKVDYQPESIEICFVPANATTIMQPLDQGIIRTFKAHYRNIQYEHARHVINERMQGKIINDNVFGVDQLKAMRWIKTAQSLIKQETIVCCWKKTGLLDGHYGTNAQDNSTVTIVDEQERTEIKKLLNEHVQYIADDPYIEFDFDSELAAEQEATHPIDEESILSVIEENEREKYQNVNLCSQNAEQGDIEEPQEEHLMEFTTREKISHIDSVIQFLDDEEEHKSHILEDRLISTLQNRCESENKGDVKVDTMFYILLKQLGYIPVFYFLNNLYGNKEYPGPYKEIEKGLILLYYLVSGKPGNDMHEFIPYSTFYDIYKRFWITNYNDINKVTKKDLDELFSNIKIRILAAKVNNPQGFKNVTLFLDGHDSKIKYYNLSESSKTLYSYKLKGKGIRTQIMSDMNNMITYVSDSKKCAIGNDGTMFLNMKLYKNKISEADCIGFDGGYDLFIDKFIDHADNYNSSNTFINRNFMYPI</sequence>
<dbReference type="Gene3D" id="1.10.10.60">
    <property type="entry name" value="Homeodomain-like"/>
    <property type="match status" value="1"/>
</dbReference>
<name>A0A8H7RTA7_9FUNG</name>
<dbReference type="Pfam" id="PF03221">
    <property type="entry name" value="HTH_Tnp_Tc5"/>
    <property type="match status" value="1"/>
</dbReference>
<dbReference type="GO" id="GO:0003677">
    <property type="term" value="F:DNA binding"/>
    <property type="evidence" value="ECO:0007669"/>
    <property type="project" value="UniProtKB-KW"/>
</dbReference>
<dbReference type="InterPro" id="IPR009057">
    <property type="entry name" value="Homeodomain-like_sf"/>
</dbReference>
<accession>A0A8H7RTA7</accession>
<reference evidence="3 4" key="1">
    <citation type="submission" date="2020-12" db="EMBL/GenBank/DDBJ databases">
        <title>Metabolic potential, ecology and presence of endohyphal bacteria is reflected in genomic diversity of Mucoromycotina.</title>
        <authorList>
            <person name="Muszewska A."/>
            <person name="Okrasinska A."/>
            <person name="Steczkiewicz K."/>
            <person name="Drgas O."/>
            <person name="Orlowska M."/>
            <person name="Perlinska-Lenart U."/>
            <person name="Aleksandrzak-Piekarczyk T."/>
            <person name="Szatraj K."/>
            <person name="Zielenkiewicz U."/>
            <person name="Pilsyk S."/>
            <person name="Malc E."/>
            <person name="Mieczkowski P."/>
            <person name="Kruszewska J.S."/>
            <person name="Biernat P."/>
            <person name="Pawlowska J."/>
        </authorList>
    </citation>
    <scope>NUCLEOTIDE SEQUENCE [LARGE SCALE GENOMIC DNA]</scope>
    <source>
        <strain evidence="3 4">CBS 142.35</strain>
    </source>
</reference>
<dbReference type="InterPro" id="IPR050863">
    <property type="entry name" value="CenT-Element_Derived"/>
</dbReference>
<dbReference type="PANTHER" id="PTHR19303:SF73">
    <property type="entry name" value="PROTEIN PDC2"/>
    <property type="match status" value="1"/>
</dbReference>
<dbReference type="PANTHER" id="PTHR19303">
    <property type="entry name" value="TRANSPOSON"/>
    <property type="match status" value="1"/>
</dbReference>
<proteinExistence type="predicted"/>
<comment type="caution">
    <text evidence="3">The sequence shown here is derived from an EMBL/GenBank/DDBJ whole genome shotgun (WGS) entry which is preliminary data.</text>
</comment>
<dbReference type="AlphaFoldDB" id="A0A8H7RTA7"/>
<dbReference type="OrthoDB" id="2393881at2759"/>
<dbReference type="Proteomes" id="UP000646827">
    <property type="component" value="Unassembled WGS sequence"/>
</dbReference>
<dbReference type="InterPro" id="IPR006600">
    <property type="entry name" value="HTH_CenpB_DNA-bd_dom"/>
</dbReference>
<evidence type="ECO:0000256" key="1">
    <source>
        <dbReference type="ARBA" id="ARBA00023125"/>
    </source>
</evidence>
<keyword evidence="1" id="KW-0238">DNA-binding</keyword>
<protein>
    <recommendedName>
        <fullName evidence="2">HTH CENPB-type domain-containing protein</fullName>
    </recommendedName>
</protein>
<evidence type="ECO:0000313" key="4">
    <source>
        <dbReference type="Proteomes" id="UP000646827"/>
    </source>
</evidence>
<keyword evidence="4" id="KW-1185">Reference proteome</keyword>
<evidence type="ECO:0000259" key="2">
    <source>
        <dbReference type="PROSITE" id="PS51253"/>
    </source>
</evidence>
<dbReference type="Pfam" id="PF03184">
    <property type="entry name" value="DDE_1"/>
    <property type="match status" value="1"/>
</dbReference>
<dbReference type="GO" id="GO:0005634">
    <property type="term" value="C:nucleus"/>
    <property type="evidence" value="ECO:0007669"/>
    <property type="project" value="TreeGrafter"/>
</dbReference>
<organism evidence="3 4">
    <name type="scientific">Circinella minor</name>
    <dbReference type="NCBI Taxonomy" id="1195481"/>
    <lineage>
        <taxon>Eukaryota</taxon>
        <taxon>Fungi</taxon>
        <taxon>Fungi incertae sedis</taxon>
        <taxon>Mucoromycota</taxon>
        <taxon>Mucoromycotina</taxon>
        <taxon>Mucoromycetes</taxon>
        <taxon>Mucorales</taxon>
        <taxon>Lichtheimiaceae</taxon>
        <taxon>Circinella</taxon>
    </lineage>
</organism>
<evidence type="ECO:0000313" key="3">
    <source>
        <dbReference type="EMBL" id="KAG2216300.1"/>
    </source>
</evidence>